<dbReference type="Gene3D" id="3.60.10.10">
    <property type="entry name" value="Endonuclease/exonuclease/phosphatase"/>
    <property type="match status" value="1"/>
</dbReference>
<dbReference type="Pfam" id="PF03372">
    <property type="entry name" value="Exo_endo_phos"/>
    <property type="match status" value="1"/>
</dbReference>
<accession>A0A2Z6MMJ7</accession>
<dbReference type="OrthoDB" id="1432116at2759"/>
<proteinExistence type="predicted"/>
<reference evidence="3" key="1">
    <citation type="journal article" date="2017" name="Front. Plant Sci.">
        <title>Climate Clever Clovers: New Paradigm to Reduce the Environmental Footprint of Ruminants by Breeding Low Methanogenic Forages Utilizing Haplotype Variation.</title>
        <authorList>
            <person name="Kaur P."/>
            <person name="Appels R."/>
            <person name="Bayer P.E."/>
            <person name="Keeble-Gagnere G."/>
            <person name="Wang J."/>
            <person name="Hirakawa H."/>
            <person name="Shirasawa K."/>
            <person name="Vercoe P."/>
            <person name="Stefanova K."/>
            <person name="Durmic Z."/>
            <person name="Nichols P."/>
            <person name="Revell C."/>
            <person name="Isobe S.N."/>
            <person name="Edwards D."/>
            <person name="Erskine W."/>
        </authorList>
    </citation>
    <scope>NUCLEOTIDE SEQUENCE [LARGE SCALE GENOMIC DNA]</scope>
    <source>
        <strain evidence="3">cv. Daliak</strain>
    </source>
</reference>
<dbReference type="InterPro" id="IPR005135">
    <property type="entry name" value="Endo/exonuclease/phosphatase"/>
</dbReference>
<dbReference type="InterPro" id="IPR036691">
    <property type="entry name" value="Endo/exonu/phosph_ase_sf"/>
</dbReference>
<keyword evidence="3" id="KW-1185">Reference proteome</keyword>
<dbReference type="PANTHER" id="PTHR35218">
    <property type="entry name" value="RNASE H DOMAIN-CONTAINING PROTEIN"/>
    <property type="match status" value="1"/>
</dbReference>
<protein>
    <recommendedName>
        <fullName evidence="1">Endonuclease/exonuclease/phosphatase domain-containing protein</fullName>
    </recommendedName>
</protein>
<sequence>MIIHSKVFVWNCRGAANTSFLRYCKQYVDVHRPIMLIIVETRCDPKKLCCTFKLLGYDEMLTTENRGYTGGIVVAWKKENINVTLTSKKFQFMHLKVQFPNGRDWYFTPVYASPNEENRRVLWEDLKNIAARMEDSRLLAGDFNDIMFSTEKKGGAPVSVRKCNNFRERINACQLMDIGSMGAKFTWRGPNYHGGQRIYERLDRALSNDKWRIQFPDGYVRVLPRVIEKANGNRGVKISDQVAHMLQ</sequence>
<dbReference type="AlphaFoldDB" id="A0A2Z6MMJ7"/>
<dbReference type="SUPFAM" id="SSF56219">
    <property type="entry name" value="DNase I-like"/>
    <property type="match status" value="1"/>
</dbReference>
<evidence type="ECO:0000313" key="2">
    <source>
        <dbReference type="EMBL" id="GAU32701.1"/>
    </source>
</evidence>
<evidence type="ECO:0000259" key="1">
    <source>
        <dbReference type="Pfam" id="PF03372"/>
    </source>
</evidence>
<organism evidence="2 3">
    <name type="scientific">Trifolium subterraneum</name>
    <name type="common">Subterranean clover</name>
    <dbReference type="NCBI Taxonomy" id="3900"/>
    <lineage>
        <taxon>Eukaryota</taxon>
        <taxon>Viridiplantae</taxon>
        <taxon>Streptophyta</taxon>
        <taxon>Embryophyta</taxon>
        <taxon>Tracheophyta</taxon>
        <taxon>Spermatophyta</taxon>
        <taxon>Magnoliopsida</taxon>
        <taxon>eudicotyledons</taxon>
        <taxon>Gunneridae</taxon>
        <taxon>Pentapetalae</taxon>
        <taxon>rosids</taxon>
        <taxon>fabids</taxon>
        <taxon>Fabales</taxon>
        <taxon>Fabaceae</taxon>
        <taxon>Papilionoideae</taxon>
        <taxon>50 kb inversion clade</taxon>
        <taxon>NPAAA clade</taxon>
        <taxon>Hologalegina</taxon>
        <taxon>IRL clade</taxon>
        <taxon>Trifolieae</taxon>
        <taxon>Trifolium</taxon>
    </lineage>
</organism>
<dbReference type="GO" id="GO:0003824">
    <property type="term" value="F:catalytic activity"/>
    <property type="evidence" value="ECO:0007669"/>
    <property type="project" value="InterPro"/>
</dbReference>
<evidence type="ECO:0000313" key="3">
    <source>
        <dbReference type="Proteomes" id="UP000242715"/>
    </source>
</evidence>
<dbReference type="Proteomes" id="UP000242715">
    <property type="component" value="Unassembled WGS sequence"/>
</dbReference>
<feature type="domain" description="Endonuclease/exonuclease/phosphatase" evidence="1">
    <location>
        <begin position="10"/>
        <end position="240"/>
    </location>
</feature>
<dbReference type="PANTHER" id="PTHR35218:SF9">
    <property type="entry name" value="ENDONUCLEASE_EXONUCLEASE_PHOSPHATASE DOMAIN-CONTAINING PROTEIN"/>
    <property type="match status" value="1"/>
</dbReference>
<dbReference type="EMBL" id="DF973502">
    <property type="protein sequence ID" value="GAU32701.1"/>
    <property type="molecule type" value="Genomic_DNA"/>
</dbReference>
<name>A0A2Z6MMJ7_TRISU</name>
<gene>
    <name evidence="2" type="ORF">TSUD_145750</name>
</gene>